<comment type="subcellular location">
    <subcellularLocation>
        <location evidence="1">Cell membrane</location>
        <topology evidence="1">Peripheral membrane protein</topology>
        <orientation evidence="1">Cytoplasmic side</orientation>
    </subcellularLocation>
</comment>
<feature type="domain" description="Flagellar motor switch protein FliN-like C-terminal" evidence="8">
    <location>
        <begin position="310"/>
        <end position="380"/>
    </location>
</feature>
<keyword evidence="10" id="KW-0966">Cell projection</keyword>
<dbReference type="Proteomes" id="UP000831880">
    <property type="component" value="Chromosome"/>
</dbReference>
<evidence type="ECO:0000313" key="10">
    <source>
        <dbReference type="EMBL" id="UOQ93229.1"/>
    </source>
</evidence>
<dbReference type="PRINTS" id="PR00956">
    <property type="entry name" value="FLGMOTORFLIN"/>
</dbReference>
<feature type="compositionally biased region" description="Acidic residues" evidence="7">
    <location>
        <begin position="1"/>
        <end position="22"/>
    </location>
</feature>
<feature type="domain" description="CheC-like protein" evidence="9">
    <location>
        <begin position="44"/>
        <end position="77"/>
    </location>
</feature>
<evidence type="ECO:0000313" key="11">
    <source>
        <dbReference type="Proteomes" id="UP000831880"/>
    </source>
</evidence>
<dbReference type="InterPro" id="IPR012826">
    <property type="entry name" value="FliN"/>
</dbReference>
<dbReference type="EMBL" id="CP095074">
    <property type="protein sequence ID" value="UOQ93229.1"/>
    <property type="molecule type" value="Genomic_DNA"/>
</dbReference>
<organism evidence="10 11">
    <name type="scientific">Halobacillus shinanisalinarum</name>
    <dbReference type="NCBI Taxonomy" id="2932258"/>
    <lineage>
        <taxon>Bacteria</taxon>
        <taxon>Bacillati</taxon>
        <taxon>Bacillota</taxon>
        <taxon>Bacilli</taxon>
        <taxon>Bacillales</taxon>
        <taxon>Bacillaceae</taxon>
        <taxon>Halobacillus</taxon>
    </lineage>
</organism>
<keyword evidence="11" id="KW-1185">Reference proteome</keyword>
<dbReference type="InterPro" id="IPR007597">
    <property type="entry name" value="CheC"/>
</dbReference>
<dbReference type="CDD" id="cd17907">
    <property type="entry name" value="FliY_FliN-Y"/>
    <property type="match status" value="1"/>
</dbReference>
<keyword evidence="4" id="KW-0145">Chemotaxis</keyword>
<evidence type="ECO:0000256" key="7">
    <source>
        <dbReference type="SAM" id="MobiDB-lite"/>
    </source>
</evidence>
<dbReference type="NCBIfam" id="TIGR02480">
    <property type="entry name" value="fliN"/>
    <property type="match status" value="1"/>
</dbReference>
<proteinExistence type="inferred from homology"/>
<evidence type="ECO:0000256" key="3">
    <source>
        <dbReference type="ARBA" id="ARBA00022475"/>
    </source>
</evidence>
<evidence type="ECO:0000256" key="6">
    <source>
        <dbReference type="ARBA" id="ARBA00023136"/>
    </source>
</evidence>
<feature type="domain" description="CheC-like protein" evidence="9">
    <location>
        <begin position="138"/>
        <end position="174"/>
    </location>
</feature>
<dbReference type="NCBIfam" id="NF005995">
    <property type="entry name" value="PRK08119.1"/>
    <property type="match status" value="1"/>
</dbReference>
<dbReference type="Pfam" id="PF01052">
    <property type="entry name" value="FliMN_C"/>
    <property type="match status" value="1"/>
</dbReference>
<evidence type="ECO:0000259" key="8">
    <source>
        <dbReference type="Pfam" id="PF01052"/>
    </source>
</evidence>
<accession>A0ABY4GYR6</accession>
<feature type="compositionally biased region" description="Basic and acidic residues" evidence="7">
    <location>
        <begin position="27"/>
        <end position="36"/>
    </location>
</feature>
<keyword evidence="5" id="KW-0283">Flagellar rotation</keyword>
<keyword evidence="10" id="KW-0282">Flagellum</keyword>
<keyword evidence="3" id="KW-1003">Cell membrane</keyword>
<comment type="similarity">
    <text evidence="2">Belongs to the FliN/MopA/SpaO family.</text>
</comment>
<dbReference type="Pfam" id="PF04509">
    <property type="entry name" value="CheC"/>
    <property type="match status" value="2"/>
</dbReference>
<gene>
    <name evidence="10" type="primary">fliY</name>
    <name evidence="10" type="ORF">MUO14_23085</name>
</gene>
<evidence type="ECO:0000256" key="5">
    <source>
        <dbReference type="ARBA" id="ARBA00022779"/>
    </source>
</evidence>
<dbReference type="SUPFAM" id="SSF103039">
    <property type="entry name" value="CheC-like"/>
    <property type="match status" value="1"/>
</dbReference>
<dbReference type="PANTHER" id="PTHR43484:SF1">
    <property type="entry name" value="FLAGELLAR MOTOR SWITCH PROTEIN FLIN"/>
    <property type="match status" value="1"/>
</dbReference>
<dbReference type="InterPro" id="IPR001543">
    <property type="entry name" value="FliN-like_C"/>
</dbReference>
<sequence length="390" mass="42339">MSDDMLSQDEIDALLNGSDDEQSTGKQEGDSDKVEDYLSSLEGDALGEIGNISFGSSATALSSLLNQKVDITTPSISVVKRSSISDEFPKPHVAINVTYTDGFSGENLLVIKVPDAAVIADLMLGGDGTSPADELNEIHLSAVQEAMNQMMGSAATSMSTVFNKKVDISPPTINVLNLEEDQGTDQIPEDEILMKVSFNLKVGELIDSNIMQLLPVTFARELVDELLNPPEEEIDKSLEKARSEQPAMAPPTQPKHDAHTTDQVDEMGTEPQLVGGASGQNMNNSTIQSAQFSDIEQVQLSHKEQRNLDMLMDIPLKVTVELGRTKRTIKEILELSSGSVVELDRLAGEPVDIHVNDKLMAKGEVVVIDENFGVRVTDILSPKDRLKKLN</sequence>
<dbReference type="Gene3D" id="3.40.1550.10">
    <property type="entry name" value="CheC-like"/>
    <property type="match status" value="1"/>
</dbReference>
<evidence type="ECO:0000256" key="4">
    <source>
        <dbReference type="ARBA" id="ARBA00022500"/>
    </source>
</evidence>
<protein>
    <submittedName>
        <fullName evidence="10">Flagellar motor switch phosphatase FliY</fullName>
    </submittedName>
</protein>
<keyword evidence="10" id="KW-0969">Cilium</keyword>
<feature type="region of interest" description="Disordered" evidence="7">
    <location>
        <begin position="237"/>
        <end position="262"/>
    </location>
</feature>
<evidence type="ECO:0000256" key="2">
    <source>
        <dbReference type="ARBA" id="ARBA00009226"/>
    </source>
</evidence>
<dbReference type="InterPro" id="IPR036429">
    <property type="entry name" value="SpoA-like_sf"/>
</dbReference>
<evidence type="ECO:0000259" key="9">
    <source>
        <dbReference type="Pfam" id="PF04509"/>
    </source>
</evidence>
<dbReference type="Gene3D" id="2.30.330.10">
    <property type="entry name" value="SpoA-like"/>
    <property type="match status" value="1"/>
</dbReference>
<name>A0ABY4GYR6_9BACI</name>
<keyword evidence="6" id="KW-0472">Membrane</keyword>
<dbReference type="SUPFAM" id="SSF101801">
    <property type="entry name" value="Surface presentation of antigens (SPOA)"/>
    <property type="match status" value="1"/>
</dbReference>
<dbReference type="InterPro" id="IPR051469">
    <property type="entry name" value="FliN/MopA/SpaO"/>
</dbReference>
<dbReference type="PANTHER" id="PTHR43484">
    <property type="match status" value="1"/>
</dbReference>
<feature type="region of interest" description="Disordered" evidence="7">
    <location>
        <begin position="1"/>
        <end position="36"/>
    </location>
</feature>
<reference evidence="10 11" key="1">
    <citation type="submission" date="2022-04" db="EMBL/GenBank/DDBJ databases">
        <title>Halobacillus sp. isolated from saltern.</title>
        <authorList>
            <person name="Won M."/>
            <person name="Lee C.-M."/>
            <person name="Woen H.-Y."/>
            <person name="Kwon S.-W."/>
        </authorList>
    </citation>
    <scope>NUCLEOTIDE SEQUENCE [LARGE SCALE GENOMIC DNA]</scope>
    <source>
        <strain evidence="10 11">SSTM10-2</strain>
    </source>
</reference>
<evidence type="ECO:0000256" key="1">
    <source>
        <dbReference type="ARBA" id="ARBA00004413"/>
    </source>
</evidence>
<dbReference type="InterPro" id="IPR028976">
    <property type="entry name" value="CheC-like_sf"/>
</dbReference>
<dbReference type="InterPro" id="IPR001172">
    <property type="entry name" value="FliN_T3SS_HrcQb"/>
</dbReference>